<protein>
    <submittedName>
        <fullName evidence="1">Uncharacterized protein</fullName>
    </submittedName>
</protein>
<evidence type="ECO:0000313" key="1">
    <source>
        <dbReference type="EMBL" id="KPJ74171.1"/>
    </source>
</evidence>
<proteinExistence type="predicted"/>
<sequence length="108" mass="12356">MICPKCKSEYRHGIIICPECDVDLVDRVPQEPKPQFSDGEPVEVFSTYDMADVVFIKSLLDAENINYYFKGESSLYVVKPLVGQVKLIVKKSDEIRVRELLKDLTDSQ</sequence>
<comment type="caution">
    <text evidence="1">The sequence shown here is derived from an EMBL/GenBank/DDBJ whole genome shotgun (WGS) entry which is preliminary data.</text>
</comment>
<organism evidence="1 2">
    <name type="scientific">candidate division TA06 bacterium DG_78</name>
    <dbReference type="NCBI Taxonomy" id="1703772"/>
    <lineage>
        <taxon>Bacteria</taxon>
        <taxon>Bacteria division TA06</taxon>
    </lineage>
</organism>
<reference evidence="1 2" key="1">
    <citation type="journal article" date="2015" name="Microbiome">
        <title>Genomic resolution of linkages in carbon, nitrogen, and sulfur cycling among widespread estuary sediment bacteria.</title>
        <authorList>
            <person name="Baker B.J."/>
            <person name="Lazar C.S."/>
            <person name="Teske A.P."/>
            <person name="Dick G.J."/>
        </authorList>
    </citation>
    <scope>NUCLEOTIDE SEQUENCE [LARGE SCALE GENOMIC DNA]</scope>
    <source>
        <strain evidence="1">DG_78</strain>
    </source>
</reference>
<dbReference type="Proteomes" id="UP000051012">
    <property type="component" value="Unassembled WGS sequence"/>
</dbReference>
<evidence type="ECO:0000313" key="2">
    <source>
        <dbReference type="Proteomes" id="UP000051012"/>
    </source>
</evidence>
<accession>A0A0S7YID5</accession>
<dbReference type="Gene3D" id="3.30.70.790">
    <property type="entry name" value="UreE, C-terminal domain"/>
    <property type="match status" value="1"/>
</dbReference>
<dbReference type="EMBL" id="LJNI01000012">
    <property type="protein sequence ID" value="KPJ74171.1"/>
    <property type="molecule type" value="Genomic_DNA"/>
</dbReference>
<name>A0A0S7YID5_UNCT6</name>
<dbReference type="AlphaFoldDB" id="A0A0S7YID5"/>
<gene>
    <name evidence="1" type="ORF">AMJ52_01525</name>
</gene>